<comment type="caution">
    <text evidence="2">The sequence shown here is derived from an EMBL/GenBank/DDBJ whole genome shotgun (WGS) entry which is preliminary data.</text>
</comment>
<keyword evidence="1" id="KW-1133">Transmembrane helix</keyword>
<reference evidence="2 3" key="1">
    <citation type="journal article" date="2021" name="Sci. Rep.">
        <title>The distribution of antibiotic resistance genes in chicken gut microbiota commensals.</title>
        <authorList>
            <person name="Juricova H."/>
            <person name="Matiasovicova J."/>
            <person name="Kubasova T."/>
            <person name="Cejkova D."/>
            <person name="Rychlik I."/>
        </authorList>
    </citation>
    <scope>NUCLEOTIDE SEQUENCE [LARGE SCALE GENOMIC DNA]</scope>
    <source>
        <strain evidence="2 3">An773</strain>
    </source>
</reference>
<keyword evidence="3" id="KW-1185">Reference proteome</keyword>
<protein>
    <submittedName>
        <fullName evidence="2">DUF624 domain-containing protein</fullName>
    </submittedName>
</protein>
<name>A0ABS2E902_9FIRM</name>
<feature type="transmembrane region" description="Helical" evidence="1">
    <location>
        <begin position="178"/>
        <end position="200"/>
    </location>
</feature>
<keyword evidence="1" id="KW-0472">Membrane</keyword>
<accession>A0ABS2E902</accession>
<dbReference type="InterPro" id="IPR006938">
    <property type="entry name" value="DUF624"/>
</dbReference>
<feature type="transmembrane region" description="Helical" evidence="1">
    <location>
        <begin position="21"/>
        <end position="46"/>
    </location>
</feature>
<evidence type="ECO:0000256" key="1">
    <source>
        <dbReference type="SAM" id="Phobius"/>
    </source>
</evidence>
<evidence type="ECO:0000313" key="3">
    <source>
        <dbReference type="Proteomes" id="UP000716906"/>
    </source>
</evidence>
<feature type="transmembrane region" description="Helical" evidence="1">
    <location>
        <begin position="105"/>
        <end position="126"/>
    </location>
</feature>
<proteinExistence type="predicted"/>
<dbReference type="Proteomes" id="UP000716906">
    <property type="component" value="Unassembled WGS sequence"/>
</dbReference>
<evidence type="ECO:0000313" key="2">
    <source>
        <dbReference type="EMBL" id="MBM6738098.1"/>
    </source>
</evidence>
<sequence>MEHIFDINGKFFSMFTRLADIILLNILFIISCLPIVTVGTALCALYQTAMQITEHTESYIHQDFFRNLKQGLYPNGLAGLLSTGCVCICVLNLRTLPFLHKGSAGIVLFWLQLLFLFCLYVFLLYISILPKPYRRTLKNALRNVFYLAFKHLPTSLVCLCISLLPVGCFLLFPGEVKWILSFLLTVGFSLISLAHSFLLLKALKRENIEL</sequence>
<dbReference type="EMBL" id="JACLYY010000006">
    <property type="protein sequence ID" value="MBM6738098.1"/>
    <property type="molecule type" value="Genomic_DNA"/>
</dbReference>
<feature type="transmembrane region" description="Helical" evidence="1">
    <location>
        <begin position="72"/>
        <end position="93"/>
    </location>
</feature>
<gene>
    <name evidence="2" type="ORF">H7U36_08270</name>
</gene>
<feature type="transmembrane region" description="Helical" evidence="1">
    <location>
        <begin position="147"/>
        <end position="172"/>
    </location>
</feature>
<keyword evidence="1" id="KW-0812">Transmembrane</keyword>
<organism evidence="2 3">
    <name type="scientific">Faecalicatena fissicatena</name>
    <dbReference type="NCBI Taxonomy" id="290055"/>
    <lineage>
        <taxon>Bacteria</taxon>
        <taxon>Bacillati</taxon>
        <taxon>Bacillota</taxon>
        <taxon>Clostridia</taxon>
        <taxon>Lachnospirales</taxon>
        <taxon>Lachnospiraceae</taxon>
        <taxon>Faecalicatena</taxon>
    </lineage>
</organism>
<dbReference type="Pfam" id="PF04854">
    <property type="entry name" value="DUF624"/>
    <property type="match status" value="1"/>
</dbReference>